<reference evidence="2" key="1">
    <citation type="journal article" date="2022" name="bioRxiv">
        <title>Genomics of Preaxostyla Flagellates Illuminates Evolutionary Transitions and the Path Towards Mitochondrial Loss.</title>
        <authorList>
            <person name="Novak L.V.F."/>
            <person name="Treitli S.C."/>
            <person name="Pyrih J."/>
            <person name="Halakuc P."/>
            <person name="Pipaliya S.V."/>
            <person name="Vacek V."/>
            <person name="Brzon O."/>
            <person name="Soukal P."/>
            <person name="Eme L."/>
            <person name="Dacks J.B."/>
            <person name="Karnkowska A."/>
            <person name="Elias M."/>
            <person name="Hampl V."/>
        </authorList>
    </citation>
    <scope>NUCLEOTIDE SEQUENCE</scope>
    <source>
        <strain evidence="2">RCP-MX</strain>
    </source>
</reference>
<protein>
    <submittedName>
        <fullName evidence="2">Uncharacterized protein</fullName>
    </submittedName>
</protein>
<dbReference type="EMBL" id="JAPMOS010000070">
    <property type="protein sequence ID" value="KAJ4456426.1"/>
    <property type="molecule type" value="Genomic_DNA"/>
</dbReference>
<sequence length="1046" mass="117407">MNRHVRKSILQQPGSPTIMVVRVQHKQQSLHDHFTSPRNGLPAGPVQPRIASGDQPSTIGTRRTSFIVSTWAVPAVALFVTANRINSWGSFSLPPSDAPCTRCLWPPTLGGPSQNIWTRQRAVSQGQIWLRHGHTPCTRYSSVTTERHSISSKPTNCLSFIGPLNRDQLQVRGDFPPDMTWARGIPLVLDEGCACPLLPRIGHWISQPIYPSIDRDLQFPFKFVRPRAWRDWWEDGGPESNRVLPASNEIDQFCYATRSWATDGQMSRAVLVPLWWLMNQLTCPPDVQAHFTDLLNLKVDSVSNEDIINFVCEAWKANSDPTRALFLALLYGFRTPPVTQATFPSEALLRSLALIPSEQLHRLSSNARTLLGTSVAALVRHVSRPGPDRRSRSAWLELLTNPFFLECSSKWSHSVSCTSRLAPSDDFGDHLAKILPEFRTLVHLVPAVDFQILAEIGARLVPDITSLLTWLSIPAPHGGASPLLVGDIQTVQRLAPETFQTLLGTVSFVTWPKVLASLPDELLLLLLPPFRAALQCRLTSRDPWDEQSITALEFLLFDGIHPSRLFADCDAVSLTEVFEKLLLAMATSPASAPRDRFLTLLNKEGIARVFPRPLQVVHLAKPWTDVEVLSMVSCSDPVQAIVRLEQRFTLLLKTGWFLEQAKLSPSTCSEMAEYVTTHIRRQFAREPILSAVSLLTPFRLPEVLQQAYRRLVANVVEPTMLSLDWVHGFVALLSGSPKNVIRIPPGVGLVDQCVSDLVRRLPEIGTNGTIEETIRILLAHPIWLDLLREARFQEGDFRESPAELRTVEFLQLGYKALRRTANQLHDLRLTLSELNSLNAISASDFSRYLAVVQVATLPGGLSDLERARQVVREHLETVRSLDHLLLVLSKATDVAEMAEQLQLKKGEHHSLTDVRQPQFWGPLQGFVLPARQLRDYHRSATFSAFLDNYEPLTHPCTLAEGVKQLPFAEFHSALMGLKNKRATIEEVRLLWSGVHNSAAKDEELGLLRDLVHVEYSPALANSLQAYIEFRQTVRVVRYLFRSPHFV</sequence>
<comment type="caution">
    <text evidence="2">The sequence shown here is derived from an EMBL/GenBank/DDBJ whole genome shotgun (WGS) entry which is preliminary data.</text>
</comment>
<evidence type="ECO:0000256" key="1">
    <source>
        <dbReference type="SAM" id="MobiDB-lite"/>
    </source>
</evidence>
<gene>
    <name evidence="2" type="ORF">PAPYR_8322</name>
</gene>
<evidence type="ECO:0000313" key="3">
    <source>
        <dbReference type="Proteomes" id="UP001141327"/>
    </source>
</evidence>
<feature type="region of interest" description="Disordered" evidence="1">
    <location>
        <begin position="32"/>
        <end position="58"/>
    </location>
</feature>
<name>A0ABQ8UDA1_9EUKA</name>
<accession>A0ABQ8UDA1</accession>
<keyword evidence="3" id="KW-1185">Reference proteome</keyword>
<dbReference type="Proteomes" id="UP001141327">
    <property type="component" value="Unassembled WGS sequence"/>
</dbReference>
<proteinExistence type="predicted"/>
<evidence type="ECO:0000313" key="2">
    <source>
        <dbReference type="EMBL" id="KAJ4456426.1"/>
    </source>
</evidence>
<organism evidence="2 3">
    <name type="scientific">Paratrimastix pyriformis</name>
    <dbReference type="NCBI Taxonomy" id="342808"/>
    <lineage>
        <taxon>Eukaryota</taxon>
        <taxon>Metamonada</taxon>
        <taxon>Preaxostyla</taxon>
        <taxon>Paratrimastigidae</taxon>
        <taxon>Paratrimastix</taxon>
    </lineage>
</organism>